<dbReference type="GO" id="GO:0016020">
    <property type="term" value="C:membrane"/>
    <property type="evidence" value="ECO:0007669"/>
    <property type="project" value="UniProtKB-SubCell"/>
</dbReference>
<comment type="subcellular location">
    <subcellularLocation>
        <location evidence="1">Membrane</location>
        <topology evidence="1">Multi-pass membrane protein</topology>
    </subcellularLocation>
</comment>
<name>A0A060TC07_BLAAD</name>
<accession>A0A060TC07</accession>
<dbReference type="Gene3D" id="1.20.1250.20">
    <property type="entry name" value="MFS general substrate transporter like domains"/>
    <property type="match status" value="2"/>
</dbReference>
<feature type="transmembrane region" description="Helical" evidence="4">
    <location>
        <begin position="361"/>
        <end position="380"/>
    </location>
</feature>
<dbReference type="InterPro" id="IPR011701">
    <property type="entry name" value="MFS"/>
</dbReference>
<evidence type="ECO:0000313" key="6">
    <source>
        <dbReference type="EMBL" id="CDP38503.1"/>
    </source>
</evidence>
<feature type="region of interest" description="Disordered" evidence="3">
    <location>
        <begin position="1"/>
        <end position="64"/>
    </location>
</feature>
<dbReference type="GO" id="GO:0022857">
    <property type="term" value="F:transmembrane transporter activity"/>
    <property type="evidence" value="ECO:0007669"/>
    <property type="project" value="InterPro"/>
</dbReference>
<protein>
    <submittedName>
        <fullName evidence="6">ARAD1D36124p</fullName>
    </submittedName>
</protein>
<feature type="compositionally biased region" description="Low complexity" evidence="3">
    <location>
        <begin position="17"/>
        <end position="28"/>
    </location>
</feature>
<evidence type="ECO:0000259" key="5">
    <source>
        <dbReference type="PROSITE" id="PS50850"/>
    </source>
</evidence>
<evidence type="ECO:0000256" key="2">
    <source>
        <dbReference type="ARBA" id="ARBA00006727"/>
    </source>
</evidence>
<feature type="transmembrane region" description="Helical" evidence="4">
    <location>
        <begin position="139"/>
        <end position="158"/>
    </location>
</feature>
<keyword evidence="4" id="KW-1133">Transmembrane helix</keyword>
<feature type="domain" description="Major facilitator superfamily (MFS) profile" evidence="5">
    <location>
        <begin position="273"/>
        <end position="462"/>
    </location>
</feature>
<feature type="transmembrane region" description="Helical" evidence="4">
    <location>
        <begin position="433"/>
        <end position="453"/>
    </location>
</feature>
<feature type="transmembrane region" description="Helical" evidence="4">
    <location>
        <begin position="113"/>
        <end position="132"/>
    </location>
</feature>
<dbReference type="AlphaFoldDB" id="A0A060TC07"/>
<organism evidence="6">
    <name type="scientific">Blastobotrys adeninivorans</name>
    <name type="common">Yeast</name>
    <name type="synonym">Arxula adeninivorans</name>
    <dbReference type="NCBI Taxonomy" id="409370"/>
    <lineage>
        <taxon>Eukaryota</taxon>
        <taxon>Fungi</taxon>
        <taxon>Dikarya</taxon>
        <taxon>Ascomycota</taxon>
        <taxon>Saccharomycotina</taxon>
        <taxon>Dipodascomycetes</taxon>
        <taxon>Dipodascales</taxon>
        <taxon>Trichomonascaceae</taxon>
        <taxon>Blastobotrys</taxon>
    </lineage>
</organism>
<feature type="transmembrane region" description="Helical" evidence="4">
    <location>
        <begin position="199"/>
        <end position="219"/>
    </location>
</feature>
<sequence length="462" mass="49640">MADVEKQSEQQPSAFMGGEESSLASSASNRGADVPIETVNSTVMPTEKNDEEQNQPQQVQSPSAPPNGGLFAWLQVLAGFLAFFNSWGIVNAFGAYQSYYESDLLSHESPSTISWIGSIQGFFVVSATIITGRLLDAGYLRIVSVGGTVMLAFGMMMTSLGTEFYQIFLAQGVCVGIGSSCLFVSAVTTVAPYFTTRRALAIGIMASGSSLGGVLYPIMVRRLIPEVGFPWATRIIGFIIFGTSFMSAIFLKSRLPPRKSGPFFDYPSFKDVPFMTYCLSCFLGFIGLYVPIFYIDSYAEYMDVDEAVRPYMVSILSAASVFGRLVPNFFADKTGPMNIITPFTLVVSILCYVWIPVKGLGGIIVFALLYGFFSGAYVSIPPSCVASMTEDMTKLGSRLGMNFLASGLGILIGTPVAGALITRMDGSFLGAQVFAGSVLILAAVGMAVTRYMLSGPKLLHKC</sequence>
<dbReference type="PANTHER" id="PTHR11360:SF234">
    <property type="entry name" value="MFS-TYPE TRANSPORTER DBAD-RELATED"/>
    <property type="match status" value="1"/>
</dbReference>
<reference evidence="6" key="2">
    <citation type="submission" date="2014-06" db="EMBL/GenBank/DDBJ databases">
        <title>The complete genome of Blastobotrys (Arxula) adeninivorans LS3 - a yeast of biotechnological interest.</title>
        <authorList>
            <person name="Kunze G."/>
            <person name="Gaillardin C."/>
            <person name="Czernicka M."/>
            <person name="Durrens P."/>
            <person name="Martin T."/>
            <person name="Boer E."/>
            <person name="Gabaldon T."/>
            <person name="Cruz J."/>
            <person name="Talla E."/>
            <person name="Marck C."/>
            <person name="Goffeau A."/>
            <person name="Barbe V."/>
            <person name="Baret P."/>
            <person name="Baronian K."/>
            <person name="Beier S."/>
            <person name="Bleykasten C."/>
            <person name="Bode R."/>
            <person name="Casaregola S."/>
            <person name="Despons L."/>
            <person name="Fairhead C."/>
            <person name="Giersberg M."/>
            <person name="Gierski P."/>
            <person name="Hahnel U."/>
            <person name="Hartmann A."/>
            <person name="Jankowska D."/>
            <person name="Jubin C."/>
            <person name="Jung P."/>
            <person name="Lafontaine I."/>
            <person name="Leh-Louis V."/>
            <person name="Lemaire M."/>
            <person name="Marcet-Houben M."/>
            <person name="Mascher M."/>
            <person name="Morel G."/>
            <person name="Richard G.-F."/>
            <person name="Riechen J."/>
            <person name="Sacerdot C."/>
            <person name="Sarkar A."/>
            <person name="Savel G."/>
            <person name="Schacherer J."/>
            <person name="Sherman D."/>
            <person name="Straub M.-L."/>
            <person name="Stein N."/>
            <person name="Thierry A."/>
            <person name="Trautwein-Schult A."/>
            <person name="Westhof E."/>
            <person name="Worch S."/>
            <person name="Dujon B."/>
            <person name="Souciet J.-L."/>
            <person name="Wincker P."/>
            <person name="Scholz U."/>
            <person name="Neuveglise N."/>
        </authorList>
    </citation>
    <scope>NUCLEOTIDE SEQUENCE</scope>
    <source>
        <strain evidence="6">LS3</strain>
    </source>
</reference>
<dbReference type="InterPro" id="IPR020846">
    <property type="entry name" value="MFS_dom"/>
</dbReference>
<dbReference type="SUPFAM" id="SSF103473">
    <property type="entry name" value="MFS general substrate transporter"/>
    <property type="match status" value="1"/>
</dbReference>
<feature type="transmembrane region" description="Helical" evidence="4">
    <location>
        <begin position="272"/>
        <end position="295"/>
    </location>
</feature>
<dbReference type="InterPro" id="IPR050327">
    <property type="entry name" value="Proton-linked_MCT"/>
</dbReference>
<dbReference type="PANTHER" id="PTHR11360">
    <property type="entry name" value="MONOCARBOXYLATE TRANSPORTER"/>
    <property type="match status" value="1"/>
</dbReference>
<reference evidence="6" key="1">
    <citation type="submission" date="2014-02" db="EMBL/GenBank/DDBJ databases">
        <authorList>
            <person name="Genoscope - CEA"/>
        </authorList>
    </citation>
    <scope>NUCLEOTIDE SEQUENCE</scope>
    <source>
        <strain evidence="6">LS3</strain>
    </source>
</reference>
<dbReference type="Pfam" id="PF07690">
    <property type="entry name" value="MFS_1"/>
    <property type="match status" value="1"/>
</dbReference>
<feature type="transmembrane region" description="Helical" evidence="4">
    <location>
        <begin position="401"/>
        <end position="421"/>
    </location>
</feature>
<proteinExistence type="inferred from homology"/>
<dbReference type="CDD" id="cd17352">
    <property type="entry name" value="MFS_MCT_SLC16"/>
    <property type="match status" value="1"/>
</dbReference>
<dbReference type="PhylomeDB" id="A0A060TC07"/>
<feature type="transmembrane region" description="Helical" evidence="4">
    <location>
        <begin position="231"/>
        <end position="251"/>
    </location>
</feature>
<dbReference type="InterPro" id="IPR036259">
    <property type="entry name" value="MFS_trans_sf"/>
</dbReference>
<dbReference type="EMBL" id="HG937694">
    <property type="protein sequence ID" value="CDP38503.1"/>
    <property type="molecule type" value="Genomic_DNA"/>
</dbReference>
<feature type="transmembrane region" description="Helical" evidence="4">
    <location>
        <begin position="307"/>
        <end position="326"/>
    </location>
</feature>
<feature type="transmembrane region" description="Helical" evidence="4">
    <location>
        <begin position="70"/>
        <end position="93"/>
    </location>
</feature>
<keyword evidence="4" id="KW-0472">Membrane</keyword>
<feature type="transmembrane region" description="Helical" evidence="4">
    <location>
        <begin position="164"/>
        <end position="187"/>
    </location>
</feature>
<evidence type="ECO:0000256" key="3">
    <source>
        <dbReference type="SAM" id="MobiDB-lite"/>
    </source>
</evidence>
<evidence type="ECO:0000256" key="1">
    <source>
        <dbReference type="ARBA" id="ARBA00004141"/>
    </source>
</evidence>
<evidence type="ECO:0000256" key="4">
    <source>
        <dbReference type="SAM" id="Phobius"/>
    </source>
</evidence>
<gene>
    <name evidence="6" type="ORF">GNLVRS02_ARAD1D36124g</name>
</gene>
<feature type="transmembrane region" description="Helical" evidence="4">
    <location>
        <begin position="338"/>
        <end position="355"/>
    </location>
</feature>
<comment type="similarity">
    <text evidence="2">Belongs to the major facilitator superfamily. Monocarboxylate porter (TC 2.A.1.13) family.</text>
</comment>
<keyword evidence="4" id="KW-0812">Transmembrane</keyword>
<dbReference type="PROSITE" id="PS50850">
    <property type="entry name" value="MFS"/>
    <property type="match status" value="1"/>
</dbReference>